<dbReference type="Proteomes" id="UP000630660">
    <property type="component" value="Unassembled WGS sequence"/>
</dbReference>
<dbReference type="InterPro" id="IPR013653">
    <property type="entry name" value="GCN5-like_dom"/>
</dbReference>
<feature type="domain" description="N-acetyltransferase" evidence="1">
    <location>
        <begin position="155"/>
        <end position="283"/>
    </location>
</feature>
<evidence type="ECO:0000313" key="3">
    <source>
        <dbReference type="Proteomes" id="UP000630660"/>
    </source>
</evidence>
<dbReference type="GO" id="GO:0016747">
    <property type="term" value="F:acyltransferase activity, transferring groups other than amino-acyl groups"/>
    <property type="evidence" value="ECO:0007669"/>
    <property type="project" value="InterPro"/>
</dbReference>
<sequence length="283" mass="32192">MLYTNKNIKALRAPLPFLDEKWASFLGCSTSQLRDGKNHVVTRPKKASVRQSPWPLREGPIAVLTLGRGWVMSVPENLTDTTRSLCLNKSFTELLDDGDRLSQEWFDRGADHSKERGDCGYATMNRLAQGLRLRGWSHYIISYCDFGSFPAESDEHVVKITRDLADVWKQWQVWPGPMVGPVVCEHFPICDAFGCVLDGKLVSAAQLEAHPDEFAWEAGVDTLPEYRGRGFATQVLKTVTAFIILEGKIPWHYTDLYNRPSRRLPEHLGYFKYAEGLFSHMKK</sequence>
<evidence type="ECO:0000259" key="1">
    <source>
        <dbReference type="PROSITE" id="PS51186"/>
    </source>
</evidence>
<reference evidence="2" key="1">
    <citation type="submission" date="2019-11" db="EMBL/GenBank/DDBJ databases">
        <title>Microbial mats filling the niche in hypersaline microbial mats.</title>
        <authorList>
            <person name="Wong H.L."/>
            <person name="Macleod F.I."/>
            <person name="White R.A. III"/>
            <person name="Burns B.P."/>
        </authorList>
    </citation>
    <scope>NUCLEOTIDE SEQUENCE</scope>
    <source>
        <strain evidence="2">Bin_327</strain>
    </source>
</reference>
<comment type="caution">
    <text evidence="2">The sequence shown here is derived from an EMBL/GenBank/DDBJ whole genome shotgun (WGS) entry which is preliminary data.</text>
</comment>
<name>A0A9D5K8H5_UNCW3</name>
<proteinExistence type="predicted"/>
<gene>
    <name evidence="2" type="ORF">GF359_03435</name>
</gene>
<dbReference type="Gene3D" id="3.40.630.30">
    <property type="match status" value="1"/>
</dbReference>
<dbReference type="InterPro" id="IPR000182">
    <property type="entry name" value="GNAT_dom"/>
</dbReference>
<dbReference type="SUPFAM" id="SSF55729">
    <property type="entry name" value="Acyl-CoA N-acyltransferases (Nat)"/>
    <property type="match status" value="1"/>
</dbReference>
<dbReference type="InterPro" id="IPR016181">
    <property type="entry name" value="Acyl_CoA_acyltransferase"/>
</dbReference>
<dbReference type="CDD" id="cd04301">
    <property type="entry name" value="NAT_SF"/>
    <property type="match status" value="1"/>
</dbReference>
<organism evidence="2 3">
    <name type="scientific">candidate division WOR-3 bacterium</name>
    <dbReference type="NCBI Taxonomy" id="2052148"/>
    <lineage>
        <taxon>Bacteria</taxon>
        <taxon>Bacteria division WOR-3</taxon>
    </lineage>
</organism>
<dbReference type="PROSITE" id="PS51186">
    <property type="entry name" value="GNAT"/>
    <property type="match status" value="1"/>
</dbReference>
<evidence type="ECO:0000313" key="2">
    <source>
        <dbReference type="EMBL" id="MBD3364247.1"/>
    </source>
</evidence>
<dbReference type="AlphaFoldDB" id="A0A9D5K8H5"/>
<dbReference type="Pfam" id="PF08445">
    <property type="entry name" value="FR47"/>
    <property type="match status" value="1"/>
</dbReference>
<dbReference type="EMBL" id="WJKJ01000108">
    <property type="protein sequence ID" value="MBD3364247.1"/>
    <property type="molecule type" value="Genomic_DNA"/>
</dbReference>
<protein>
    <submittedName>
        <fullName evidence="2">GNAT family N-acetyltransferase</fullName>
    </submittedName>
</protein>
<accession>A0A9D5K8H5</accession>